<protein>
    <submittedName>
        <fullName evidence="1">Uncharacterized protein</fullName>
    </submittedName>
</protein>
<evidence type="ECO:0000313" key="1">
    <source>
        <dbReference type="EMBL" id="NNA76736.1"/>
    </source>
</evidence>
<sequence length="217" mass="24236">MNTQNSSAEQLPAGFNLVRELVRIAQKPGASLSTSLITTRRICRVFGERFENIRSERRSFRREAGKLRHHLPFTANKIYELQEQSSQHRKDQFDDLRKVLAGFGRSLMLDTEGLTAGLGFDRLCDLLEVNIVEREKARKDGSTSVSDLVFAHAVEESAARRGQEWNDTPLFNACHLAFADFLKECPRDLLPDPFAPGAPFGPKLPPTLTVVAGGKAQ</sequence>
<accession>A0A7Y1M7P5</accession>
<organism evidence="1 2">
    <name type="scientific">Pseudomonas lactis</name>
    <dbReference type="NCBI Taxonomy" id="1615674"/>
    <lineage>
        <taxon>Bacteria</taxon>
        <taxon>Pseudomonadati</taxon>
        <taxon>Pseudomonadota</taxon>
        <taxon>Gammaproteobacteria</taxon>
        <taxon>Pseudomonadales</taxon>
        <taxon>Pseudomonadaceae</taxon>
        <taxon>Pseudomonas</taxon>
    </lineage>
</organism>
<dbReference type="EMBL" id="JAAQYH010000020">
    <property type="protein sequence ID" value="NNA76736.1"/>
    <property type="molecule type" value="Genomic_DNA"/>
</dbReference>
<comment type="caution">
    <text evidence="1">The sequence shown here is derived from an EMBL/GenBank/DDBJ whole genome shotgun (WGS) entry which is preliminary data.</text>
</comment>
<gene>
    <name evidence="1" type="ORF">HBO13_29315</name>
</gene>
<dbReference type="AlphaFoldDB" id="A0A7Y1M7P5"/>
<dbReference type="RefSeq" id="WP_169900500.1">
    <property type="nucleotide sequence ID" value="NZ_JAAQYH010000020.1"/>
</dbReference>
<dbReference type="Proteomes" id="UP000535954">
    <property type="component" value="Unassembled WGS sequence"/>
</dbReference>
<reference evidence="1 2" key="1">
    <citation type="journal article" date="2020" name="Front. Microbiol.">
        <title>Genetic Organization of the aprX-lipA2 Operon Affects the Proteolytic Potential of Pseudomonas Species in Milk.</title>
        <authorList>
            <person name="Maier C."/>
            <person name="Huptas C."/>
            <person name="von Neubeck M."/>
            <person name="Scherer S."/>
            <person name="Wenning M."/>
            <person name="Lucking G."/>
        </authorList>
    </citation>
    <scope>NUCLEOTIDE SEQUENCE [LARGE SCALE GENOMIC DNA]</scope>
    <source>
        <strain evidence="1 2">WS 5405</strain>
    </source>
</reference>
<evidence type="ECO:0000313" key="2">
    <source>
        <dbReference type="Proteomes" id="UP000535954"/>
    </source>
</evidence>
<proteinExistence type="predicted"/>
<name>A0A7Y1M7P5_9PSED</name>